<dbReference type="Proteomes" id="UP001151760">
    <property type="component" value="Unassembled WGS sequence"/>
</dbReference>
<feature type="region of interest" description="Disordered" evidence="1">
    <location>
        <begin position="32"/>
        <end position="72"/>
    </location>
</feature>
<proteinExistence type="predicted"/>
<feature type="compositionally biased region" description="Acidic residues" evidence="1">
    <location>
        <begin position="353"/>
        <end position="362"/>
    </location>
</feature>
<comment type="caution">
    <text evidence="2">The sequence shown here is derived from an EMBL/GenBank/DDBJ whole genome shotgun (WGS) entry which is preliminary data.</text>
</comment>
<keyword evidence="3" id="KW-1185">Reference proteome</keyword>
<dbReference type="EMBL" id="BQNB010011900">
    <property type="protein sequence ID" value="GJS96622.1"/>
    <property type="molecule type" value="Genomic_DNA"/>
</dbReference>
<evidence type="ECO:0000313" key="2">
    <source>
        <dbReference type="EMBL" id="GJS96622.1"/>
    </source>
</evidence>
<accession>A0ABQ5A5R6</accession>
<organism evidence="2 3">
    <name type="scientific">Tanacetum coccineum</name>
    <dbReference type="NCBI Taxonomy" id="301880"/>
    <lineage>
        <taxon>Eukaryota</taxon>
        <taxon>Viridiplantae</taxon>
        <taxon>Streptophyta</taxon>
        <taxon>Embryophyta</taxon>
        <taxon>Tracheophyta</taxon>
        <taxon>Spermatophyta</taxon>
        <taxon>Magnoliopsida</taxon>
        <taxon>eudicotyledons</taxon>
        <taxon>Gunneridae</taxon>
        <taxon>Pentapetalae</taxon>
        <taxon>asterids</taxon>
        <taxon>campanulids</taxon>
        <taxon>Asterales</taxon>
        <taxon>Asteraceae</taxon>
        <taxon>Asteroideae</taxon>
        <taxon>Anthemideae</taxon>
        <taxon>Anthemidinae</taxon>
        <taxon>Tanacetum</taxon>
    </lineage>
</organism>
<name>A0ABQ5A5R6_9ASTR</name>
<evidence type="ECO:0000256" key="1">
    <source>
        <dbReference type="SAM" id="MobiDB-lite"/>
    </source>
</evidence>
<reference evidence="2" key="1">
    <citation type="journal article" date="2022" name="Int. J. Mol. Sci.">
        <title>Draft Genome of Tanacetum Coccineum: Genomic Comparison of Closely Related Tanacetum-Family Plants.</title>
        <authorList>
            <person name="Yamashiro T."/>
            <person name="Shiraishi A."/>
            <person name="Nakayama K."/>
            <person name="Satake H."/>
        </authorList>
    </citation>
    <scope>NUCLEOTIDE SEQUENCE</scope>
</reference>
<evidence type="ECO:0000313" key="3">
    <source>
        <dbReference type="Proteomes" id="UP001151760"/>
    </source>
</evidence>
<feature type="compositionally biased region" description="Low complexity" evidence="1">
    <location>
        <begin position="367"/>
        <end position="377"/>
    </location>
</feature>
<gene>
    <name evidence="2" type="ORF">Tco_0803590</name>
</gene>
<protein>
    <submittedName>
        <fullName evidence="2">Uncharacterized protein</fullName>
    </submittedName>
</protein>
<feature type="region of interest" description="Disordered" evidence="1">
    <location>
        <begin position="347"/>
        <end position="386"/>
    </location>
</feature>
<feature type="compositionally biased region" description="Polar residues" evidence="1">
    <location>
        <begin position="45"/>
        <end position="57"/>
    </location>
</feature>
<sequence>MAAVFEKQNTSDSMTSLTGTSSLFAAAGSVNPPAVQLPVTPRPAESTQQSPHLSGPQSADPAQPENQPAPILTPAATSASLTWITFSPAAYARTSSYLSGRSGWTSDLVDALWLHRWHRRWYGGSHEEFADELSLLKKVIHEENFQVYSNPLFEFDDNCTSSNENPLFNKIDEDVENKNSNVSNSDEPVLLNTPLSNKVESFNPEDYIDEIDAFLAMEVSSNFEEGYFDSEGDVIFLENLLSDDTTHNLAPEVISDHEPKQNESIHDTSITFSPRSDPLHHEFAGEPLTLPSRNVREHEEYLCLMTLLCEISTSQSSENVHANPSSIITSPDPVQEEIDIFLVPDDLIPPGVENDDSEDEDNSTFTPEIESSILEPSSPRPPPEPPDVCLNFKPDTAMKFDFNQGEIVLSLNVEDVNSFTFVIWTFLPFFTYPEDSPFILSFGSEDLVFDPGISTFHFSLKPAPFALPKDK</sequence>
<reference evidence="2" key="2">
    <citation type="submission" date="2022-01" db="EMBL/GenBank/DDBJ databases">
        <authorList>
            <person name="Yamashiro T."/>
            <person name="Shiraishi A."/>
            <person name="Satake H."/>
            <person name="Nakayama K."/>
        </authorList>
    </citation>
    <scope>NUCLEOTIDE SEQUENCE</scope>
</reference>